<gene>
    <name evidence="3" type="ORF">SAMN05421508_10815</name>
</gene>
<evidence type="ECO:0000313" key="4">
    <source>
        <dbReference type="Proteomes" id="UP000219621"/>
    </source>
</evidence>
<dbReference type="EMBL" id="OCNJ01000008">
    <property type="protein sequence ID" value="SOD98580.1"/>
    <property type="molecule type" value="Genomic_DNA"/>
</dbReference>
<feature type="region of interest" description="Disordered" evidence="1">
    <location>
        <begin position="29"/>
        <end position="57"/>
    </location>
</feature>
<evidence type="ECO:0000256" key="1">
    <source>
        <dbReference type="SAM" id="MobiDB-lite"/>
    </source>
</evidence>
<accession>A0A286GST4</accession>
<feature type="compositionally biased region" description="Basic and acidic residues" evidence="1">
    <location>
        <begin position="187"/>
        <end position="200"/>
    </location>
</feature>
<feature type="region of interest" description="Disordered" evidence="1">
    <location>
        <begin position="862"/>
        <end position="910"/>
    </location>
</feature>
<evidence type="ECO:0000256" key="2">
    <source>
        <dbReference type="SAM" id="SignalP"/>
    </source>
</evidence>
<feature type="compositionally biased region" description="Low complexity" evidence="1">
    <location>
        <begin position="862"/>
        <end position="878"/>
    </location>
</feature>
<keyword evidence="4" id="KW-1185">Reference proteome</keyword>
<dbReference type="OrthoDB" id="7669659at2"/>
<evidence type="ECO:0000313" key="3">
    <source>
        <dbReference type="EMBL" id="SOD98580.1"/>
    </source>
</evidence>
<feature type="chain" id="PRO_5012245023" description="Ricin-type beta-trefoil lectin domain-containing protein" evidence="2">
    <location>
        <begin position="21"/>
        <end position="923"/>
    </location>
</feature>
<dbReference type="RefSeq" id="WP_141415185.1">
    <property type="nucleotide sequence ID" value="NZ_OCNJ01000008.1"/>
</dbReference>
<name>A0A286GST4_9PROT</name>
<reference evidence="3 4" key="1">
    <citation type="submission" date="2017-09" db="EMBL/GenBank/DDBJ databases">
        <authorList>
            <person name="Ehlers B."/>
            <person name="Leendertz F.H."/>
        </authorList>
    </citation>
    <scope>NUCLEOTIDE SEQUENCE [LARGE SCALE GENOMIC DNA]</scope>
    <source>
        <strain evidence="3 4">USBA 140</strain>
    </source>
</reference>
<keyword evidence="2" id="KW-0732">Signal</keyword>
<feature type="compositionally biased region" description="Low complexity" evidence="1">
    <location>
        <begin position="29"/>
        <end position="54"/>
    </location>
</feature>
<proteinExistence type="predicted"/>
<sequence length="923" mass="101246">MKRLFLILLASTCLSAPLLAQSTPATPAAAPAATAQPGTAQPGTAQPGTTGTPTKPEDLVVEKVPMLTLPKVSVEVPENEPVPLDMTLKEVPGAEPELLDGVTAKAFTRYVTVEGDRIGQLVLTAVTKDEKVEALPHELFVSQFEIKAAPVLPTAEEVTVEGDQETMIAALKRLQEEEEKEDDEKEEKDNRDNKDGRDGKSGGSGTSSNPDAAGYKTPDKLEQAKTDGEDFDPGPVPEVEITADGCPIRVDLAQGVAIQQSRVIMTTGSTTETEPCADGATRFPIERTSAGCEDIVNLSAGYATPTFRLTYTGPDGRETRVAECQPDPERSFPIEEDEAGCAVQQDDVNQTYVRLQRLIYRDANNATVVVQDCQPIETRRVLTQGCDIRVDLDQGMAIQQIRTETVGEDGTSSEQCRDGTTRYPLLWSSLSCPDRIDLTARTATAQRRLYYVGPTGREVEVKACEDHPEQVFPIEEDRTVCPHFVDYDGLTVVEQGQLLYRDAENETIVVRDCAPAEGATPVPLEETAEGCTIRHDFTAGRSWRQTKLVYHMGDLTYQAGDCIDSATWYPQVRLYETAAGQEICPPVVDTAGKRITRASRVQITGDGKPEFITECQPDTASSALIATTDGCDNPGTWRHDLSAGQSYGQERFYYSRQDGRREYVTACQPSSATYPHQIEIAGWQNHDEQRFAYRLSTVYISTPQGRHDLLVAEVLPGTEQHPYVLEREVVTQTDQIYYDGCTRFAKTEKSEIWRRPDGSEYTRPMGPGAPANLGGACNTQQPSDPGQWTLVSVQPWRHECRSAVQWMDGDNRQHSACTAFYAFHAAQYQGTLTTVREDGTPMSSSTATKWETLVLQTSCSQSSETSGSCASYSQSWSPAAPPPPYGAQPNYEFPQQHALGLPNPNRNQPQTSSIAAWLAELGW</sequence>
<evidence type="ECO:0008006" key="5">
    <source>
        <dbReference type="Google" id="ProtNLM"/>
    </source>
</evidence>
<organism evidence="3 4">
    <name type="scientific">Caenispirillum bisanense</name>
    <dbReference type="NCBI Taxonomy" id="414052"/>
    <lineage>
        <taxon>Bacteria</taxon>
        <taxon>Pseudomonadati</taxon>
        <taxon>Pseudomonadota</taxon>
        <taxon>Alphaproteobacteria</taxon>
        <taxon>Rhodospirillales</taxon>
        <taxon>Novispirillaceae</taxon>
        <taxon>Caenispirillum</taxon>
    </lineage>
</organism>
<protein>
    <recommendedName>
        <fullName evidence="5">Ricin-type beta-trefoil lectin domain-containing protein</fullName>
    </recommendedName>
</protein>
<dbReference type="Proteomes" id="UP000219621">
    <property type="component" value="Unassembled WGS sequence"/>
</dbReference>
<dbReference type="AlphaFoldDB" id="A0A286GST4"/>
<feature type="region of interest" description="Disordered" evidence="1">
    <location>
        <begin position="174"/>
        <end position="218"/>
    </location>
</feature>
<feature type="signal peptide" evidence="2">
    <location>
        <begin position="1"/>
        <end position="20"/>
    </location>
</feature>
<feature type="compositionally biased region" description="Acidic residues" evidence="1">
    <location>
        <begin position="176"/>
        <end position="186"/>
    </location>
</feature>